<protein>
    <submittedName>
        <fullName evidence="1">Uncharacterized protein</fullName>
    </submittedName>
</protein>
<dbReference type="EMBL" id="WJQU01000003">
    <property type="protein sequence ID" value="KAJ6639845.1"/>
    <property type="molecule type" value="Genomic_DNA"/>
</dbReference>
<dbReference type="AlphaFoldDB" id="A0A9Q0MZ60"/>
<gene>
    <name evidence="1" type="ORF">Bhyg_12592</name>
</gene>
<name>A0A9Q0MZ60_9DIPT</name>
<organism evidence="1 2">
    <name type="scientific">Pseudolycoriella hygida</name>
    <dbReference type="NCBI Taxonomy" id="35572"/>
    <lineage>
        <taxon>Eukaryota</taxon>
        <taxon>Metazoa</taxon>
        <taxon>Ecdysozoa</taxon>
        <taxon>Arthropoda</taxon>
        <taxon>Hexapoda</taxon>
        <taxon>Insecta</taxon>
        <taxon>Pterygota</taxon>
        <taxon>Neoptera</taxon>
        <taxon>Endopterygota</taxon>
        <taxon>Diptera</taxon>
        <taxon>Nematocera</taxon>
        <taxon>Sciaroidea</taxon>
        <taxon>Sciaridae</taxon>
        <taxon>Pseudolycoriella</taxon>
    </lineage>
</organism>
<dbReference type="Proteomes" id="UP001151699">
    <property type="component" value="Chromosome X"/>
</dbReference>
<evidence type="ECO:0000313" key="2">
    <source>
        <dbReference type="Proteomes" id="UP001151699"/>
    </source>
</evidence>
<proteinExistence type="predicted"/>
<sequence length="126" mass="14475">MSNSQVYKKLYKSYLDAYPNKSKAQLFTKDIMSNSQVYKKLYKSYLDAYPNKSKAQVQIDVNKIWNENKKLENGVNIVLNEITELNKKAISRTLALRKFWTANIPAVPSKKVLTANVTSTATDYEN</sequence>
<comment type="caution">
    <text evidence="1">The sequence shown here is derived from an EMBL/GenBank/DDBJ whole genome shotgun (WGS) entry which is preliminary data.</text>
</comment>
<accession>A0A9Q0MZ60</accession>
<keyword evidence="2" id="KW-1185">Reference proteome</keyword>
<evidence type="ECO:0000313" key="1">
    <source>
        <dbReference type="EMBL" id="KAJ6639845.1"/>
    </source>
</evidence>
<reference evidence="1" key="1">
    <citation type="submission" date="2022-07" db="EMBL/GenBank/DDBJ databases">
        <authorList>
            <person name="Trinca V."/>
            <person name="Uliana J.V.C."/>
            <person name="Torres T.T."/>
            <person name="Ward R.J."/>
            <person name="Monesi N."/>
        </authorList>
    </citation>
    <scope>NUCLEOTIDE SEQUENCE</scope>
    <source>
        <strain evidence="1">HSMRA1968</strain>
        <tissue evidence="1">Whole embryos</tissue>
    </source>
</reference>